<dbReference type="Pfam" id="PF00069">
    <property type="entry name" value="Pkinase"/>
    <property type="match status" value="1"/>
</dbReference>
<dbReference type="InterPro" id="IPR018488">
    <property type="entry name" value="cNMP-bd_CS"/>
</dbReference>
<dbReference type="FunFam" id="1.10.510.10:FF:000210">
    <property type="entry name" value="Non-specific serine/threonine protein kinase"/>
    <property type="match status" value="1"/>
</dbReference>
<dbReference type="SUPFAM" id="SSF56112">
    <property type="entry name" value="Protein kinase-like (PK-like)"/>
    <property type="match status" value="1"/>
</dbReference>
<evidence type="ECO:0000256" key="8">
    <source>
        <dbReference type="ARBA" id="ARBA00022840"/>
    </source>
</evidence>
<keyword evidence="9 12" id="KW-0142">cGMP-binding</keyword>
<proteinExistence type="inferred from homology"/>
<dbReference type="PROSITE" id="PS00888">
    <property type="entry name" value="CNMP_BINDING_1"/>
    <property type="match status" value="2"/>
</dbReference>
<evidence type="ECO:0000256" key="7">
    <source>
        <dbReference type="ARBA" id="ARBA00022777"/>
    </source>
</evidence>
<evidence type="ECO:0000256" key="4">
    <source>
        <dbReference type="ARBA" id="ARBA00022535"/>
    </source>
</evidence>
<feature type="coiled-coil region" evidence="16">
    <location>
        <begin position="3"/>
        <end position="30"/>
    </location>
</feature>
<dbReference type="Proteomes" id="UP000324629">
    <property type="component" value="Unassembled WGS sequence"/>
</dbReference>
<feature type="binding site" evidence="14 15">
    <location>
        <position position="416"/>
    </location>
    <ligand>
        <name>ATP</name>
        <dbReference type="ChEBI" id="CHEBI:30616"/>
    </ligand>
</feature>
<dbReference type="Gene3D" id="1.20.5.490">
    <property type="entry name" value="Single helix bin"/>
    <property type="match status" value="1"/>
</dbReference>
<feature type="domain" description="Cyclic nucleotide-binding" evidence="18">
    <location>
        <begin position="238"/>
        <end position="368"/>
    </location>
</feature>
<dbReference type="PROSITE" id="PS00889">
    <property type="entry name" value="CNMP_BINDING_2"/>
    <property type="match status" value="2"/>
</dbReference>
<dbReference type="GO" id="GO:0030553">
    <property type="term" value="F:cGMP binding"/>
    <property type="evidence" value="ECO:0007669"/>
    <property type="project" value="UniProtKB-KW"/>
</dbReference>
<evidence type="ECO:0000256" key="1">
    <source>
        <dbReference type="ARBA" id="ARBA00006352"/>
    </source>
</evidence>
<dbReference type="PROSITE" id="PS50042">
    <property type="entry name" value="CNMP_BINDING_3"/>
    <property type="match status" value="2"/>
</dbReference>
<dbReference type="PIRSF" id="PIRSF000559">
    <property type="entry name" value="cGMP-dep_kinase"/>
    <property type="match status" value="1"/>
</dbReference>
<dbReference type="InterPro" id="IPR002374">
    <property type="entry name" value="cGMP_dep_kinase"/>
</dbReference>
<feature type="domain" description="Protein kinase" evidence="17">
    <location>
        <begin position="386"/>
        <end position="645"/>
    </location>
</feature>
<accession>A0A5J4P117</accession>
<name>A0A5J4P117_9TREM</name>
<evidence type="ECO:0000256" key="11">
    <source>
        <dbReference type="ARBA" id="ARBA00047462"/>
    </source>
</evidence>
<evidence type="ECO:0000256" key="12">
    <source>
        <dbReference type="PIRNR" id="PIRNR000559"/>
    </source>
</evidence>
<dbReference type="Pfam" id="PF00027">
    <property type="entry name" value="cNMP_binding"/>
    <property type="match status" value="2"/>
</dbReference>
<dbReference type="CDD" id="cd00038">
    <property type="entry name" value="CAP_ED"/>
    <property type="match status" value="2"/>
</dbReference>
<keyword evidence="3 12" id="KW-0723">Serine/threonine-protein kinase</keyword>
<dbReference type="GO" id="GO:0005524">
    <property type="term" value="F:ATP binding"/>
    <property type="evidence" value="ECO:0007669"/>
    <property type="project" value="UniProtKB-UniRule"/>
</dbReference>
<dbReference type="InterPro" id="IPR011009">
    <property type="entry name" value="Kinase-like_dom_sf"/>
</dbReference>
<comment type="catalytic activity">
    <reaction evidence="11">
        <text>L-seryl-[protein] + ATP = O-phospho-L-seryl-[protein] + ADP + H(+)</text>
        <dbReference type="Rhea" id="RHEA:17989"/>
        <dbReference type="Rhea" id="RHEA-COMP:9863"/>
        <dbReference type="Rhea" id="RHEA-COMP:11604"/>
        <dbReference type="ChEBI" id="CHEBI:15378"/>
        <dbReference type="ChEBI" id="CHEBI:29999"/>
        <dbReference type="ChEBI" id="CHEBI:30616"/>
        <dbReference type="ChEBI" id="CHEBI:83421"/>
        <dbReference type="ChEBI" id="CHEBI:456216"/>
        <dbReference type="EC" id="2.7.11.12"/>
    </reaction>
</comment>
<keyword evidence="8 12" id="KW-0067">ATP-binding</keyword>
<evidence type="ECO:0000259" key="18">
    <source>
        <dbReference type="PROSITE" id="PS50042"/>
    </source>
</evidence>
<evidence type="ECO:0000313" key="20">
    <source>
        <dbReference type="EMBL" id="KAA3681487.1"/>
    </source>
</evidence>
<keyword evidence="4 12" id="KW-0140">cGMP</keyword>
<dbReference type="CDD" id="cd05572">
    <property type="entry name" value="STKc_cGK"/>
    <property type="match status" value="1"/>
</dbReference>
<evidence type="ECO:0000256" key="15">
    <source>
        <dbReference type="PROSITE-ProRule" id="PRU10141"/>
    </source>
</evidence>
<evidence type="ECO:0000256" key="2">
    <source>
        <dbReference type="ARBA" id="ARBA00012428"/>
    </source>
</evidence>
<dbReference type="PROSITE" id="PS51285">
    <property type="entry name" value="AGC_KINASE_CTER"/>
    <property type="match status" value="1"/>
</dbReference>
<keyword evidence="7 12" id="KW-0418">Kinase</keyword>
<dbReference type="InterPro" id="IPR018490">
    <property type="entry name" value="cNMP-bd_dom_sf"/>
</dbReference>
<keyword evidence="5 12" id="KW-0808">Transferase</keyword>
<dbReference type="GO" id="GO:0004692">
    <property type="term" value="F:cGMP-dependent protein kinase activity"/>
    <property type="evidence" value="ECO:0007669"/>
    <property type="project" value="UniProtKB-EC"/>
</dbReference>
<organism evidence="20 21">
    <name type="scientific">Paragonimus westermani</name>
    <dbReference type="NCBI Taxonomy" id="34504"/>
    <lineage>
        <taxon>Eukaryota</taxon>
        <taxon>Metazoa</taxon>
        <taxon>Spiralia</taxon>
        <taxon>Lophotrochozoa</taxon>
        <taxon>Platyhelminthes</taxon>
        <taxon>Trematoda</taxon>
        <taxon>Digenea</taxon>
        <taxon>Plagiorchiida</taxon>
        <taxon>Troglotremata</taxon>
        <taxon>Troglotrematidae</taxon>
        <taxon>Paragonimus</taxon>
    </lineage>
</organism>
<dbReference type="InterPro" id="IPR035014">
    <property type="entry name" value="STKc_cGK"/>
</dbReference>
<evidence type="ECO:0000256" key="16">
    <source>
        <dbReference type="SAM" id="Coils"/>
    </source>
</evidence>
<dbReference type="SMART" id="SM00133">
    <property type="entry name" value="S_TK_X"/>
    <property type="match status" value="1"/>
</dbReference>
<keyword evidence="21" id="KW-1185">Reference proteome</keyword>
<feature type="domain" description="AGC-kinase C-terminal" evidence="19">
    <location>
        <begin position="646"/>
        <end position="696"/>
    </location>
</feature>
<evidence type="ECO:0000259" key="17">
    <source>
        <dbReference type="PROSITE" id="PS50011"/>
    </source>
</evidence>
<dbReference type="Gene3D" id="2.60.120.10">
    <property type="entry name" value="Jelly Rolls"/>
    <property type="match status" value="2"/>
</dbReference>
<dbReference type="InterPro" id="IPR017441">
    <property type="entry name" value="Protein_kinase_ATP_BS"/>
</dbReference>
<evidence type="ECO:0000259" key="19">
    <source>
        <dbReference type="PROSITE" id="PS51285"/>
    </source>
</evidence>
<comment type="similarity">
    <text evidence="1 12">Belongs to the protein kinase superfamily. AGC Ser/Thr protein kinase family. cGMP subfamily.</text>
</comment>
<keyword evidence="6 12" id="KW-0547">Nucleotide-binding</keyword>
<protein>
    <recommendedName>
        <fullName evidence="2 12">cGMP-dependent protein kinase</fullName>
        <ecNumber evidence="2 12">2.7.11.12</ecNumber>
    </recommendedName>
</protein>
<dbReference type="PANTHER" id="PTHR24353:SF111">
    <property type="match status" value="1"/>
</dbReference>
<evidence type="ECO:0000313" key="21">
    <source>
        <dbReference type="Proteomes" id="UP000324629"/>
    </source>
</evidence>
<dbReference type="AlphaFoldDB" id="A0A5J4P117"/>
<reference evidence="20 21" key="1">
    <citation type="journal article" date="2019" name="Gigascience">
        <title>Whole-genome sequence of the oriental lung fluke Paragonimus westermani.</title>
        <authorList>
            <person name="Oey H."/>
            <person name="Zakrzewski M."/>
            <person name="Narain K."/>
            <person name="Devi K.R."/>
            <person name="Agatsuma T."/>
            <person name="Nawaratna S."/>
            <person name="Gobert G.N."/>
            <person name="Jones M.K."/>
            <person name="Ragan M.A."/>
            <person name="McManus D.P."/>
            <person name="Krause L."/>
        </authorList>
    </citation>
    <scope>NUCLEOTIDE SEQUENCE [LARGE SCALE GENOMIC DNA]</scope>
    <source>
        <strain evidence="20 21">IND2009</strain>
    </source>
</reference>
<comment type="catalytic activity">
    <reaction evidence="10 12">
        <text>L-threonyl-[protein] + ATP = O-phospho-L-threonyl-[protein] + ADP + H(+)</text>
        <dbReference type="Rhea" id="RHEA:46608"/>
        <dbReference type="Rhea" id="RHEA-COMP:11060"/>
        <dbReference type="Rhea" id="RHEA-COMP:11605"/>
        <dbReference type="ChEBI" id="CHEBI:15378"/>
        <dbReference type="ChEBI" id="CHEBI:30013"/>
        <dbReference type="ChEBI" id="CHEBI:30616"/>
        <dbReference type="ChEBI" id="CHEBI:61977"/>
        <dbReference type="ChEBI" id="CHEBI:456216"/>
        <dbReference type="EC" id="2.7.11.12"/>
    </reaction>
</comment>
<dbReference type="PROSITE" id="PS00108">
    <property type="entry name" value="PROTEIN_KINASE_ST"/>
    <property type="match status" value="1"/>
</dbReference>
<dbReference type="SMART" id="SM00220">
    <property type="entry name" value="S_TKc"/>
    <property type="match status" value="1"/>
</dbReference>
<dbReference type="InterPro" id="IPR000595">
    <property type="entry name" value="cNMP-bd_dom"/>
</dbReference>
<dbReference type="PROSITE" id="PS00107">
    <property type="entry name" value="PROTEIN_KINASE_ATP"/>
    <property type="match status" value="1"/>
</dbReference>
<dbReference type="InterPro" id="IPR008271">
    <property type="entry name" value="Ser/Thr_kinase_AS"/>
</dbReference>
<dbReference type="InterPro" id="IPR000961">
    <property type="entry name" value="AGC-kinase_C"/>
</dbReference>
<evidence type="ECO:0000256" key="5">
    <source>
        <dbReference type="ARBA" id="ARBA00022679"/>
    </source>
</evidence>
<dbReference type="GO" id="GO:0106310">
    <property type="term" value="F:protein serine kinase activity"/>
    <property type="evidence" value="ECO:0007669"/>
    <property type="project" value="RHEA"/>
</dbReference>
<dbReference type="SUPFAM" id="SSF51206">
    <property type="entry name" value="cAMP-binding domain-like"/>
    <property type="match status" value="2"/>
</dbReference>
<dbReference type="EMBL" id="QNGE01000191">
    <property type="protein sequence ID" value="KAA3681487.1"/>
    <property type="molecule type" value="Genomic_DNA"/>
</dbReference>
<dbReference type="Gene3D" id="1.10.510.10">
    <property type="entry name" value="Transferase(Phosphotransferase) domain 1"/>
    <property type="match status" value="1"/>
</dbReference>
<comment type="caution">
    <text evidence="20">The sequence shown here is derived from an EMBL/GenBank/DDBJ whole genome shotgun (WGS) entry which is preliminary data.</text>
</comment>
<dbReference type="InterPro" id="IPR000719">
    <property type="entry name" value="Prot_kinase_dom"/>
</dbReference>
<evidence type="ECO:0000256" key="9">
    <source>
        <dbReference type="ARBA" id="ARBA00022992"/>
    </source>
</evidence>
<dbReference type="EC" id="2.7.11.12" evidence="2 12"/>
<dbReference type="PROSITE" id="PS50011">
    <property type="entry name" value="PROTEIN_KINASE_DOM"/>
    <property type="match status" value="1"/>
</dbReference>
<evidence type="ECO:0000256" key="14">
    <source>
        <dbReference type="PIRSR" id="PIRSR000559-2"/>
    </source>
</evidence>
<evidence type="ECO:0000256" key="13">
    <source>
        <dbReference type="PIRSR" id="PIRSR000559-1"/>
    </source>
</evidence>
<feature type="domain" description="Cyclic nucleotide-binding" evidence="18">
    <location>
        <begin position="120"/>
        <end position="235"/>
    </location>
</feature>
<dbReference type="SMART" id="SM00100">
    <property type="entry name" value="cNMP"/>
    <property type="match status" value="2"/>
</dbReference>
<evidence type="ECO:0000256" key="3">
    <source>
        <dbReference type="ARBA" id="ARBA00022527"/>
    </source>
</evidence>
<dbReference type="InterPro" id="IPR014710">
    <property type="entry name" value="RmlC-like_jellyroll"/>
</dbReference>
<dbReference type="PANTHER" id="PTHR24353">
    <property type="entry name" value="CYCLIC NUCLEOTIDE-DEPENDENT PROTEIN KINASE"/>
    <property type="match status" value="1"/>
</dbReference>
<feature type="active site" description="Proton acceptor" evidence="13">
    <location>
        <position position="510"/>
    </location>
</feature>
<gene>
    <name evidence="20" type="ORF">DEA37_0000112</name>
</gene>
<evidence type="ECO:0000256" key="6">
    <source>
        <dbReference type="ARBA" id="ARBA00022741"/>
    </source>
</evidence>
<sequence length="696" mass="79560">MEQKSLSTIIEEQRNEISALKAELAARDNRITDLIGLVDKYQSVFSRQTHKMDLVRDGLGGSVYTESATLPATPQPRKRCIGISAEPENAEQIVMHELKRHPKPTDVRKFIKQAIMENEFLNHLAQDQLNNLIDCMYPIAHKAGETLIAEGELGNMVYVLFDGRLEISKDGRKLREIEKCTVLGELAILYNCKRTATVKAVTPCQLWAIDRRSFQTILRKKNIERHKSRVAFLKSVPTFQNLPEATLSQMADQLVKVHYAPNEYVIRQGARGDTFYIVSQGQVTVTMCDMDENGVINTAKEPQFIRVMKRGEWFGERALKGDHKRTANIVASEPDGVTCLTLDYDSYNLLIGDLASLERQYSDAKFRQNAQVKARQEFLNLQLTDFKPIGTLGAGGFGRVELVQLKQDPKRSFALKRMKKCHIVLTRQQEHVLNERNILFETNCDFIVKLWKTFKDQKYVYMLLEVCLGGELWTLLRDQYFFNESATQFYVACVIEALDYLHNLKVIYRDLKPENLMLDTVGYCKLTDFGFAKKIPDANKTWTFCGTPEYMAPEIILNKGHDFAVDFWSVGILIFELLTGLPPFDTPDAMRTYSLILKGIDAIGFPPKVTRNAQNLIKKLCRDNPAERLGYGKGGIREVEKHVWFESFDWVGLRNRTIQAPFKRSVSNTIDLRNFDKCPEDKELPGDETSGWDAAF</sequence>
<dbReference type="Gene3D" id="3.30.200.20">
    <property type="entry name" value="Phosphorylase Kinase, domain 1"/>
    <property type="match status" value="1"/>
</dbReference>
<evidence type="ECO:0000256" key="10">
    <source>
        <dbReference type="ARBA" id="ARBA00047298"/>
    </source>
</evidence>
<feature type="binding site" evidence="14">
    <location>
        <begin position="392"/>
        <end position="400"/>
    </location>
    <ligand>
        <name>ATP</name>
        <dbReference type="ChEBI" id="CHEBI:30616"/>
    </ligand>
</feature>
<keyword evidence="16" id="KW-0175">Coiled coil</keyword>